<protein>
    <submittedName>
        <fullName evidence="2">Uncharacterized protein</fullName>
    </submittedName>
</protein>
<dbReference type="Proteomes" id="UP000013111">
    <property type="component" value="Unassembled WGS sequence"/>
</dbReference>
<organism evidence="2 3">
    <name type="scientific">Erwinia amylovora NBRC 12687 = CFBP 1232</name>
    <dbReference type="NCBI Taxonomy" id="1219359"/>
    <lineage>
        <taxon>Bacteria</taxon>
        <taxon>Pseudomonadati</taxon>
        <taxon>Pseudomonadota</taxon>
        <taxon>Gammaproteobacteria</taxon>
        <taxon>Enterobacterales</taxon>
        <taxon>Erwiniaceae</taxon>
        <taxon>Erwinia</taxon>
    </lineage>
</organism>
<comment type="caution">
    <text evidence="2">The sequence shown here is derived from an EMBL/GenBank/DDBJ whole genome shotgun (WGS) entry which is preliminary data.</text>
</comment>
<gene>
    <name evidence="2" type="ORF">BN437_0326</name>
</gene>
<evidence type="ECO:0000313" key="3">
    <source>
        <dbReference type="Proteomes" id="UP000013111"/>
    </source>
</evidence>
<evidence type="ECO:0000313" key="2">
    <source>
        <dbReference type="EMBL" id="CCO92294.1"/>
    </source>
</evidence>
<evidence type="ECO:0000256" key="1">
    <source>
        <dbReference type="SAM" id="MobiDB-lite"/>
    </source>
</evidence>
<feature type="region of interest" description="Disordered" evidence="1">
    <location>
        <begin position="1"/>
        <end position="31"/>
    </location>
</feature>
<accession>A0A831A0Q1</accession>
<reference evidence="2 3" key="1">
    <citation type="submission" date="2012-11" db="EMBL/GenBank/DDBJ databases">
        <authorList>
            <person name="Linke B."/>
        </authorList>
    </citation>
    <scope>NUCLEOTIDE SEQUENCE [LARGE SCALE GENOMIC DNA]</scope>
    <source>
        <strain evidence="3">CFBP 1232</strain>
    </source>
</reference>
<name>A0A831A0Q1_ERWAM</name>
<proteinExistence type="predicted"/>
<dbReference type="EMBL" id="CAPB01000005">
    <property type="protein sequence ID" value="CCO92294.1"/>
    <property type="molecule type" value="Genomic_DNA"/>
</dbReference>
<sequence length="31" mass="3125">MQSAIQTPFTAHLVETPSGDSPGKAANAIAI</sequence>
<dbReference type="AlphaFoldDB" id="A0A831A0Q1"/>
<reference evidence="2 3" key="2">
    <citation type="submission" date="2013-04" db="EMBL/GenBank/DDBJ databases">
        <title>Comparative genomics of 12 strains of Erwinia amylovora identifies a pan-genome with a large conserved core and provides insights into host specificity.</title>
        <authorList>
            <person name="Mann R.A."/>
            <person name="Smits T.H.M."/>
            <person name="Buehlmann A."/>
            <person name="Blom J."/>
            <person name="Goesmann A."/>
            <person name="Frey J.E."/>
            <person name="Plummer K.M."/>
            <person name="Beer S.V."/>
            <person name="Luck J."/>
            <person name="Duffy B."/>
            <person name="Rodoni B."/>
        </authorList>
    </citation>
    <scope>NUCLEOTIDE SEQUENCE [LARGE SCALE GENOMIC DNA]</scope>
    <source>
        <strain evidence="3">CFBP 1232</strain>
    </source>
</reference>